<accession>A0ACB9ZIQ9</accession>
<comment type="caution">
    <text evidence="1">The sequence shown here is derived from an EMBL/GenBank/DDBJ whole genome shotgun (WGS) entry which is preliminary data.</text>
</comment>
<evidence type="ECO:0000313" key="2">
    <source>
        <dbReference type="Proteomes" id="UP001497700"/>
    </source>
</evidence>
<protein>
    <submittedName>
        <fullName evidence="1">Uncharacterized protein</fullName>
    </submittedName>
</protein>
<keyword evidence="2" id="KW-1185">Reference proteome</keyword>
<dbReference type="Proteomes" id="UP001497700">
    <property type="component" value="Unassembled WGS sequence"/>
</dbReference>
<gene>
    <name evidence="1" type="ORF">F4820DRAFT_143955</name>
</gene>
<organism evidence="1 2">
    <name type="scientific">Hypoxylon rubiginosum</name>
    <dbReference type="NCBI Taxonomy" id="110542"/>
    <lineage>
        <taxon>Eukaryota</taxon>
        <taxon>Fungi</taxon>
        <taxon>Dikarya</taxon>
        <taxon>Ascomycota</taxon>
        <taxon>Pezizomycotina</taxon>
        <taxon>Sordariomycetes</taxon>
        <taxon>Xylariomycetidae</taxon>
        <taxon>Xylariales</taxon>
        <taxon>Hypoxylaceae</taxon>
        <taxon>Hypoxylon</taxon>
    </lineage>
</organism>
<dbReference type="EMBL" id="MU393422">
    <property type="protein sequence ID" value="KAI4870763.1"/>
    <property type="molecule type" value="Genomic_DNA"/>
</dbReference>
<reference evidence="1 2" key="1">
    <citation type="journal article" date="2022" name="New Phytol.">
        <title>Ecological generalism drives hyperdiversity of secondary metabolite gene clusters in xylarialean endophytes.</title>
        <authorList>
            <person name="Franco M.E.E."/>
            <person name="Wisecaver J.H."/>
            <person name="Arnold A.E."/>
            <person name="Ju Y.M."/>
            <person name="Slot J.C."/>
            <person name="Ahrendt S."/>
            <person name="Moore L.P."/>
            <person name="Eastman K.E."/>
            <person name="Scott K."/>
            <person name="Konkel Z."/>
            <person name="Mondo S.J."/>
            <person name="Kuo A."/>
            <person name="Hayes R.D."/>
            <person name="Haridas S."/>
            <person name="Andreopoulos B."/>
            <person name="Riley R."/>
            <person name="LaButti K."/>
            <person name="Pangilinan J."/>
            <person name="Lipzen A."/>
            <person name="Amirebrahimi M."/>
            <person name="Yan J."/>
            <person name="Adam C."/>
            <person name="Keymanesh K."/>
            <person name="Ng V."/>
            <person name="Louie K."/>
            <person name="Northen T."/>
            <person name="Drula E."/>
            <person name="Henrissat B."/>
            <person name="Hsieh H.M."/>
            <person name="Youens-Clark K."/>
            <person name="Lutzoni F."/>
            <person name="Miadlikowska J."/>
            <person name="Eastwood D.C."/>
            <person name="Hamelin R.C."/>
            <person name="Grigoriev I.V."/>
            <person name="U'Ren J.M."/>
        </authorList>
    </citation>
    <scope>NUCLEOTIDE SEQUENCE [LARGE SCALE GENOMIC DNA]</scope>
    <source>
        <strain evidence="1 2">CBS 119005</strain>
    </source>
</reference>
<proteinExistence type="predicted"/>
<name>A0ACB9ZIQ9_9PEZI</name>
<evidence type="ECO:0000313" key="1">
    <source>
        <dbReference type="EMBL" id="KAI4870763.1"/>
    </source>
</evidence>
<sequence>MATIAVGSTILGPLTATWTPPPACSIVVAACSTCASGWAAQACPTGASVTDNQSCWPPRTAGAYTPPAQQALLGWGIYTPASICPHGYSPACSYDGAAGTGNFKFQFPPRRTESVIGCCPTGYTCAHDVYSVQTCSMMLTSSADTIPTVTCESGTSADLGYITVPLVITTGVEFATTINTFTALAPLFQLVHQISTSPSDTSSPTSSAASAPPRQSVSSSQPVSSSRPVSSPQASSTSSSQIQGLSPGASAGIGCGVGLGVILLGAVAFCVFRSRRRKAESSETKTTELPAYTRVADTKTAELHAYTPAVEMRTDRDPVELETYHGGMQRPYYTQTPRYGFQVRH</sequence>